<gene>
    <name evidence="5" type="primary">rimI</name>
    <name evidence="7" type="ordered locus">Hneap_1574</name>
</gene>
<keyword evidence="8" id="KW-1185">Reference proteome</keyword>
<keyword evidence="4 5" id="KW-0012">Acyltransferase</keyword>
<dbReference type="RefSeq" id="WP_012824438.1">
    <property type="nucleotide sequence ID" value="NC_013422.1"/>
</dbReference>
<dbReference type="SUPFAM" id="SSF55729">
    <property type="entry name" value="Acyl-CoA N-acyltransferases (Nat)"/>
    <property type="match status" value="1"/>
</dbReference>
<dbReference type="eggNOG" id="COG0456">
    <property type="taxonomic scope" value="Bacteria"/>
</dbReference>
<dbReference type="PANTHER" id="PTHR43420:SF51">
    <property type="entry name" value="PEPTIDYL-LYSINE N-ACETYLTRANSFERASE YIAC"/>
    <property type="match status" value="1"/>
</dbReference>
<comment type="function">
    <text evidence="5">Acetylates the N-terminal alanine of ribosomal protein bS18.</text>
</comment>
<dbReference type="GO" id="GO:0005737">
    <property type="term" value="C:cytoplasm"/>
    <property type="evidence" value="ECO:0007669"/>
    <property type="project" value="UniProtKB-SubCell"/>
</dbReference>
<comment type="caution">
    <text evidence="5">Lacks conserved residue(s) required for the propagation of feature annotation.</text>
</comment>
<comment type="subcellular location">
    <subcellularLocation>
        <location evidence="5">Cytoplasm</location>
    </subcellularLocation>
</comment>
<feature type="binding site" evidence="5">
    <location>
        <position position="125"/>
    </location>
    <ligand>
        <name>acetyl-CoA</name>
        <dbReference type="ChEBI" id="CHEBI:57288"/>
    </ligand>
</feature>
<organism evidence="7 8">
    <name type="scientific">Halothiobacillus neapolitanus (strain ATCC 23641 / DSM 15147 / CIP 104769 / NCIMB 8539 / c2)</name>
    <name type="common">Thiobacillus neapolitanus</name>
    <dbReference type="NCBI Taxonomy" id="555778"/>
    <lineage>
        <taxon>Bacteria</taxon>
        <taxon>Pseudomonadati</taxon>
        <taxon>Pseudomonadota</taxon>
        <taxon>Gammaproteobacteria</taxon>
        <taxon>Chromatiales</taxon>
        <taxon>Halothiobacillaceae</taxon>
        <taxon>Halothiobacillus</taxon>
    </lineage>
</organism>
<keyword evidence="2 5" id="KW-0963">Cytoplasm</keyword>
<dbReference type="PROSITE" id="PS51186">
    <property type="entry name" value="GNAT"/>
    <property type="match status" value="1"/>
</dbReference>
<keyword evidence="3 5" id="KW-0808">Transferase</keyword>
<accession>D0L131</accession>
<dbReference type="Proteomes" id="UP000009102">
    <property type="component" value="Chromosome"/>
</dbReference>
<dbReference type="STRING" id="555778.Hneap_1574"/>
<comment type="catalytic activity">
    <reaction evidence="5">
        <text>N-terminal L-alanyl-[ribosomal protein bS18] + acetyl-CoA = N-terminal N(alpha)-acetyl-L-alanyl-[ribosomal protein bS18] + CoA + H(+)</text>
        <dbReference type="Rhea" id="RHEA:43756"/>
        <dbReference type="Rhea" id="RHEA-COMP:10676"/>
        <dbReference type="Rhea" id="RHEA-COMP:10677"/>
        <dbReference type="ChEBI" id="CHEBI:15378"/>
        <dbReference type="ChEBI" id="CHEBI:57287"/>
        <dbReference type="ChEBI" id="CHEBI:57288"/>
        <dbReference type="ChEBI" id="CHEBI:64718"/>
        <dbReference type="ChEBI" id="CHEBI:83683"/>
        <dbReference type="EC" id="2.3.1.266"/>
    </reaction>
</comment>
<dbReference type="EMBL" id="CP001801">
    <property type="protein sequence ID" value="ACX96404.1"/>
    <property type="molecule type" value="Genomic_DNA"/>
</dbReference>
<protein>
    <recommendedName>
        <fullName evidence="5">[Ribosomal protein bS18]-alanine N-acetyltransferase</fullName>
        <ecNumber evidence="5">2.3.1.266</ecNumber>
    </recommendedName>
</protein>
<dbReference type="Gene3D" id="3.40.630.30">
    <property type="match status" value="1"/>
</dbReference>
<dbReference type="InterPro" id="IPR006464">
    <property type="entry name" value="AcTrfase_RimI/Ard1"/>
</dbReference>
<dbReference type="HOGENOM" id="CLU_013985_23_2_6"/>
<feature type="domain" description="N-acetyltransferase" evidence="6">
    <location>
        <begin position="19"/>
        <end position="164"/>
    </location>
</feature>
<comment type="similarity">
    <text evidence="1 5">Belongs to the acetyltransferase family. RimI subfamily.</text>
</comment>
<dbReference type="InterPro" id="IPR016181">
    <property type="entry name" value="Acyl_CoA_acyltransferase"/>
</dbReference>
<evidence type="ECO:0000259" key="6">
    <source>
        <dbReference type="PROSITE" id="PS51186"/>
    </source>
</evidence>
<dbReference type="OrthoDB" id="9796919at2"/>
<dbReference type="NCBIfam" id="TIGR01575">
    <property type="entry name" value="rimI"/>
    <property type="match status" value="1"/>
</dbReference>
<evidence type="ECO:0000313" key="7">
    <source>
        <dbReference type="EMBL" id="ACX96404.1"/>
    </source>
</evidence>
<evidence type="ECO:0000256" key="3">
    <source>
        <dbReference type="ARBA" id="ARBA00022679"/>
    </source>
</evidence>
<dbReference type="InterPro" id="IPR050680">
    <property type="entry name" value="YpeA/RimI_acetyltransf"/>
</dbReference>
<feature type="active site" description="Proton donor" evidence="5">
    <location>
        <position position="132"/>
    </location>
</feature>
<dbReference type="KEGG" id="hna:Hneap_1574"/>
<sequence length="164" mass="18684">MNAQTDQSPAVSPVHPPIAHILSLDEEDLPAVQRIEQAAHIFPWSERVFKDCIRSGYYLDGAYDGAKLLGFSVVMPILNEWHLLNLCVDPKRQRRGIGRLLLEYMIEQARKAEVSSLWLEVREENAAARQLYAAYGFKQVGLRKAYYPAKDGREDALVLMRTLD</sequence>
<dbReference type="EC" id="2.3.1.266" evidence="5"/>
<evidence type="ECO:0000313" key="8">
    <source>
        <dbReference type="Proteomes" id="UP000009102"/>
    </source>
</evidence>
<name>D0L131_HALNC</name>
<dbReference type="AlphaFoldDB" id="D0L131"/>
<evidence type="ECO:0000256" key="2">
    <source>
        <dbReference type="ARBA" id="ARBA00022490"/>
    </source>
</evidence>
<dbReference type="PANTHER" id="PTHR43420">
    <property type="entry name" value="ACETYLTRANSFERASE"/>
    <property type="match status" value="1"/>
</dbReference>
<evidence type="ECO:0000256" key="5">
    <source>
        <dbReference type="HAMAP-Rule" id="MF_02210"/>
    </source>
</evidence>
<evidence type="ECO:0000256" key="4">
    <source>
        <dbReference type="ARBA" id="ARBA00023315"/>
    </source>
</evidence>
<dbReference type="CDD" id="cd04301">
    <property type="entry name" value="NAT_SF"/>
    <property type="match status" value="1"/>
</dbReference>
<reference evidence="7 8" key="1">
    <citation type="submission" date="2009-10" db="EMBL/GenBank/DDBJ databases">
        <title>Complete sequence of Halothiobacillus neapolitanus c2.</title>
        <authorList>
            <consortium name="US DOE Joint Genome Institute"/>
            <person name="Lucas S."/>
            <person name="Copeland A."/>
            <person name="Lapidus A."/>
            <person name="Glavina del Rio T."/>
            <person name="Tice H."/>
            <person name="Bruce D."/>
            <person name="Goodwin L."/>
            <person name="Pitluck S."/>
            <person name="Davenport K."/>
            <person name="Brettin T."/>
            <person name="Detter J.C."/>
            <person name="Han C."/>
            <person name="Tapia R."/>
            <person name="Larimer F."/>
            <person name="Land M."/>
            <person name="Hauser L."/>
            <person name="Kyrpides N."/>
            <person name="Mikhailova N."/>
            <person name="Kerfeld C."/>
            <person name="Cannon G."/>
            <person name="Heinhort S."/>
        </authorList>
    </citation>
    <scope>NUCLEOTIDE SEQUENCE [LARGE SCALE GENOMIC DNA]</scope>
    <source>
        <strain evidence="8">ATCC 23641 / c2</strain>
    </source>
</reference>
<dbReference type="GO" id="GO:0008999">
    <property type="term" value="F:protein-N-terminal-alanine acetyltransferase activity"/>
    <property type="evidence" value="ECO:0007669"/>
    <property type="project" value="UniProtKB-UniRule"/>
</dbReference>
<evidence type="ECO:0000256" key="1">
    <source>
        <dbReference type="ARBA" id="ARBA00005395"/>
    </source>
</evidence>
<dbReference type="Pfam" id="PF00583">
    <property type="entry name" value="Acetyltransf_1"/>
    <property type="match status" value="1"/>
</dbReference>
<dbReference type="InterPro" id="IPR043690">
    <property type="entry name" value="RimI"/>
</dbReference>
<dbReference type="HAMAP" id="MF_02210">
    <property type="entry name" value="RimI"/>
    <property type="match status" value="1"/>
</dbReference>
<feature type="binding site" evidence="5">
    <location>
        <begin position="94"/>
        <end position="99"/>
    </location>
    <ligand>
        <name>acetyl-CoA</name>
        <dbReference type="ChEBI" id="CHEBI:57288"/>
    </ligand>
</feature>
<feature type="active site" description="Proton acceptor" evidence="5">
    <location>
        <position position="120"/>
    </location>
</feature>
<proteinExistence type="inferred from homology"/>
<dbReference type="InterPro" id="IPR000182">
    <property type="entry name" value="GNAT_dom"/>
</dbReference>